<dbReference type="Proteomes" id="UP000499080">
    <property type="component" value="Unassembled WGS sequence"/>
</dbReference>
<protein>
    <submittedName>
        <fullName evidence="2">Uncharacterized protein</fullName>
    </submittedName>
</protein>
<feature type="compositionally biased region" description="Basic and acidic residues" evidence="1">
    <location>
        <begin position="19"/>
        <end position="29"/>
    </location>
</feature>
<proteinExistence type="predicted"/>
<dbReference type="AlphaFoldDB" id="A0A4Y2WF86"/>
<keyword evidence="3" id="KW-1185">Reference proteome</keyword>
<organism evidence="2 3">
    <name type="scientific">Araneus ventricosus</name>
    <name type="common">Orbweaver spider</name>
    <name type="synonym">Epeira ventricosa</name>
    <dbReference type="NCBI Taxonomy" id="182803"/>
    <lineage>
        <taxon>Eukaryota</taxon>
        <taxon>Metazoa</taxon>
        <taxon>Ecdysozoa</taxon>
        <taxon>Arthropoda</taxon>
        <taxon>Chelicerata</taxon>
        <taxon>Arachnida</taxon>
        <taxon>Araneae</taxon>
        <taxon>Araneomorphae</taxon>
        <taxon>Entelegynae</taxon>
        <taxon>Araneoidea</taxon>
        <taxon>Araneidae</taxon>
        <taxon>Araneus</taxon>
    </lineage>
</organism>
<name>A0A4Y2WF86_ARAVE</name>
<accession>A0A4Y2WF86</accession>
<feature type="compositionally biased region" description="Basic and acidic residues" evidence="1">
    <location>
        <begin position="129"/>
        <end position="140"/>
    </location>
</feature>
<gene>
    <name evidence="2" type="ORF">AVEN_209261_1</name>
</gene>
<evidence type="ECO:0000313" key="3">
    <source>
        <dbReference type="Proteomes" id="UP000499080"/>
    </source>
</evidence>
<dbReference type="EMBL" id="BGPR01058580">
    <property type="protein sequence ID" value="GBO34727.1"/>
    <property type="molecule type" value="Genomic_DNA"/>
</dbReference>
<reference evidence="2 3" key="1">
    <citation type="journal article" date="2019" name="Sci. Rep.">
        <title>Orb-weaving spider Araneus ventricosus genome elucidates the spidroin gene catalogue.</title>
        <authorList>
            <person name="Kono N."/>
            <person name="Nakamura H."/>
            <person name="Ohtoshi R."/>
            <person name="Moran D.A.P."/>
            <person name="Shinohara A."/>
            <person name="Yoshida Y."/>
            <person name="Fujiwara M."/>
            <person name="Mori M."/>
            <person name="Tomita M."/>
            <person name="Arakawa K."/>
        </authorList>
    </citation>
    <scope>NUCLEOTIDE SEQUENCE [LARGE SCALE GENOMIC DNA]</scope>
</reference>
<comment type="caution">
    <text evidence="2">The sequence shown here is derived from an EMBL/GenBank/DDBJ whole genome shotgun (WGS) entry which is preliminary data.</text>
</comment>
<evidence type="ECO:0000256" key="1">
    <source>
        <dbReference type="SAM" id="MobiDB-lite"/>
    </source>
</evidence>
<feature type="compositionally biased region" description="Polar residues" evidence="1">
    <location>
        <begin position="149"/>
        <end position="177"/>
    </location>
</feature>
<feature type="region of interest" description="Disordered" evidence="1">
    <location>
        <begin position="125"/>
        <end position="183"/>
    </location>
</feature>
<feature type="region of interest" description="Disordered" evidence="1">
    <location>
        <begin position="1"/>
        <end position="32"/>
    </location>
</feature>
<sequence>MAQSEDDEETRSCAGDQHMQIDTDDKADSGHTTPEQYCKVCEERLNVEYELKLLLAKQHSLRTYSRLMTEHHRFDPIKNGEYQDKLQEIEFVEEQMERQRGKLNSLPICDDENCYGGIVRNNDNIRQAKNKDSRDREFRTPPRRKTSKHPPTNSSPTNTVQTNNSFEDQRKSPQSCSDLLITI</sequence>
<evidence type="ECO:0000313" key="2">
    <source>
        <dbReference type="EMBL" id="GBO34727.1"/>
    </source>
</evidence>